<gene>
    <name evidence="3" type="primary">AVEN_202305_1</name>
    <name evidence="3" type="ORF">TNCV_2690611</name>
</gene>
<protein>
    <recommendedName>
        <fullName evidence="2">CCHC-type domain-containing protein</fullName>
    </recommendedName>
</protein>
<feature type="region of interest" description="Disordered" evidence="1">
    <location>
        <begin position="52"/>
        <end position="86"/>
    </location>
</feature>
<dbReference type="GO" id="GO:0008270">
    <property type="term" value="F:zinc ion binding"/>
    <property type="evidence" value="ECO:0007669"/>
    <property type="project" value="InterPro"/>
</dbReference>
<keyword evidence="4" id="KW-1185">Reference proteome</keyword>
<feature type="domain" description="CCHC-type" evidence="2">
    <location>
        <begin position="267"/>
        <end position="283"/>
    </location>
</feature>
<name>A0A8X7BA85_TRICX</name>
<reference evidence="3" key="1">
    <citation type="submission" date="2020-08" db="EMBL/GenBank/DDBJ databases">
        <title>Multicomponent nature underlies the extraordinary mechanical properties of spider dragline silk.</title>
        <authorList>
            <person name="Kono N."/>
            <person name="Nakamura H."/>
            <person name="Mori M."/>
            <person name="Yoshida Y."/>
            <person name="Ohtoshi R."/>
            <person name="Malay A.D."/>
            <person name="Moran D.A.P."/>
            <person name="Tomita M."/>
            <person name="Numata K."/>
            <person name="Arakawa K."/>
        </authorList>
    </citation>
    <scope>NUCLEOTIDE SEQUENCE</scope>
</reference>
<dbReference type="Proteomes" id="UP000887159">
    <property type="component" value="Unassembled WGS sequence"/>
</dbReference>
<feature type="domain" description="CCHC-type" evidence="2">
    <location>
        <begin position="248"/>
        <end position="264"/>
    </location>
</feature>
<dbReference type="GO" id="GO:0003676">
    <property type="term" value="F:nucleic acid binding"/>
    <property type="evidence" value="ECO:0007669"/>
    <property type="project" value="InterPro"/>
</dbReference>
<evidence type="ECO:0000313" key="4">
    <source>
        <dbReference type="Proteomes" id="UP000887159"/>
    </source>
</evidence>
<dbReference type="SUPFAM" id="SSF57756">
    <property type="entry name" value="Retrovirus zinc finger-like domains"/>
    <property type="match status" value="1"/>
</dbReference>
<sequence>MELEGIRDATVMDTTRENIVLPPPMETKKMSSLIPSNILPWADRVEHSTPSLRPGYSLCPDGVQNPSISPLEEPQMNQSKKHQDAQQQEFSDSARFFFILKTVNTFSTVSSFLIEKAITSSIGQVKTIRKMRSGDLFLEITSAKQSAALKNLSKMAHFDITVVPHNSLNFSRGVISAADLLNLSPDEIQENMQDQKVCNVRRITIRRDGQVLNTKHLILAFSMPELPQSIKAAYLHCPVRPYIPNPLRCFQCQRFGHSKTVCRGQPTCSRCAEIGHDSADCKTKERCVKCKGDHSLFSRNCPT</sequence>
<organism evidence="3 4">
    <name type="scientific">Trichonephila clavipes</name>
    <name type="common">Golden silk orbweaver</name>
    <name type="synonym">Nephila clavipes</name>
    <dbReference type="NCBI Taxonomy" id="2585209"/>
    <lineage>
        <taxon>Eukaryota</taxon>
        <taxon>Metazoa</taxon>
        <taxon>Ecdysozoa</taxon>
        <taxon>Arthropoda</taxon>
        <taxon>Chelicerata</taxon>
        <taxon>Arachnida</taxon>
        <taxon>Araneae</taxon>
        <taxon>Araneomorphae</taxon>
        <taxon>Entelegynae</taxon>
        <taxon>Araneoidea</taxon>
        <taxon>Nephilidae</taxon>
        <taxon>Trichonephila</taxon>
    </lineage>
</organism>
<dbReference type="InterPro" id="IPR001878">
    <property type="entry name" value="Znf_CCHC"/>
</dbReference>
<accession>A0A8X7BA85</accession>
<dbReference type="AlphaFoldDB" id="A0A8X7BA85"/>
<evidence type="ECO:0000313" key="3">
    <source>
        <dbReference type="EMBL" id="GFY24870.1"/>
    </source>
</evidence>
<dbReference type="InterPro" id="IPR036875">
    <property type="entry name" value="Znf_CCHC_sf"/>
</dbReference>
<proteinExistence type="predicted"/>
<comment type="caution">
    <text evidence="3">The sequence shown here is derived from an EMBL/GenBank/DDBJ whole genome shotgun (WGS) entry which is preliminary data.</text>
</comment>
<dbReference type="SMART" id="SM00343">
    <property type="entry name" value="ZnF_C2HC"/>
    <property type="match status" value="2"/>
</dbReference>
<dbReference type="Gene3D" id="4.10.60.10">
    <property type="entry name" value="Zinc finger, CCHC-type"/>
    <property type="match status" value="1"/>
</dbReference>
<evidence type="ECO:0000256" key="1">
    <source>
        <dbReference type="SAM" id="MobiDB-lite"/>
    </source>
</evidence>
<evidence type="ECO:0000259" key="2">
    <source>
        <dbReference type="SMART" id="SM00343"/>
    </source>
</evidence>
<dbReference type="EMBL" id="BMAU01021370">
    <property type="protein sequence ID" value="GFY24870.1"/>
    <property type="molecule type" value="Genomic_DNA"/>
</dbReference>